<dbReference type="SUPFAM" id="SSF52788">
    <property type="entry name" value="Phosphotyrosine protein phosphatases I"/>
    <property type="match status" value="1"/>
</dbReference>
<dbReference type="CDD" id="cd16343">
    <property type="entry name" value="LMWPTP"/>
    <property type="match status" value="1"/>
</dbReference>
<feature type="active site" evidence="5">
    <location>
        <position position="14"/>
    </location>
</feature>
<keyword evidence="7" id="KW-0614">Plasmid</keyword>
<keyword evidence="4" id="KW-0904">Protein phosphatase</keyword>
<dbReference type="PANTHER" id="PTHR11717">
    <property type="entry name" value="LOW MOLECULAR WEIGHT PROTEIN TYROSINE PHOSPHATASE"/>
    <property type="match status" value="1"/>
</dbReference>
<evidence type="ECO:0000313" key="8">
    <source>
        <dbReference type="Proteomes" id="UP000664904"/>
    </source>
</evidence>
<evidence type="ECO:0000256" key="2">
    <source>
        <dbReference type="ARBA" id="ARBA00013064"/>
    </source>
</evidence>
<name>A0A975DMF8_9GAMM</name>
<dbReference type="PRINTS" id="PR00719">
    <property type="entry name" value="LMWPTPASE"/>
</dbReference>
<dbReference type="GO" id="GO:0004725">
    <property type="term" value="F:protein tyrosine phosphatase activity"/>
    <property type="evidence" value="ECO:0007669"/>
    <property type="project" value="UniProtKB-EC"/>
</dbReference>
<evidence type="ECO:0000256" key="4">
    <source>
        <dbReference type="ARBA" id="ARBA00022912"/>
    </source>
</evidence>
<keyword evidence="8" id="KW-1185">Reference proteome</keyword>
<dbReference type="InterPro" id="IPR050438">
    <property type="entry name" value="LMW_PTPase"/>
</dbReference>
<evidence type="ECO:0000256" key="3">
    <source>
        <dbReference type="ARBA" id="ARBA00022801"/>
    </source>
</evidence>
<comment type="similarity">
    <text evidence="1">Belongs to the low molecular weight phosphotyrosine protein phosphatase family.</text>
</comment>
<dbReference type="KEGG" id="pxi:J5O05_18850"/>
<gene>
    <name evidence="7" type="ORF">J5O05_18850</name>
</gene>
<geneLocation type="plasmid" evidence="7 8">
    <name>unnamed5</name>
</geneLocation>
<dbReference type="EC" id="3.1.3.48" evidence="2"/>
<dbReference type="Pfam" id="PF01451">
    <property type="entry name" value="LMWPc"/>
    <property type="match status" value="1"/>
</dbReference>
<evidence type="ECO:0000259" key="6">
    <source>
        <dbReference type="SMART" id="SM00226"/>
    </source>
</evidence>
<dbReference type="InterPro" id="IPR023485">
    <property type="entry name" value="Ptyr_pPase"/>
</dbReference>
<evidence type="ECO:0000313" key="7">
    <source>
        <dbReference type="EMBL" id="QTH73685.1"/>
    </source>
</evidence>
<dbReference type="SMART" id="SM00226">
    <property type="entry name" value="LMWPc"/>
    <property type="match status" value="1"/>
</dbReference>
<evidence type="ECO:0000256" key="1">
    <source>
        <dbReference type="ARBA" id="ARBA00011063"/>
    </source>
</evidence>
<dbReference type="EMBL" id="CP072135">
    <property type="protein sequence ID" value="QTH73685.1"/>
    <property type="molecule type" value="Genomic_DNA"/>
</dbReference>
<dbReference type="RefSeq" id="WP_208845371.1">
    <property type="nucleotide sequence ID" value="NZ_CP072135.1"/>
</dbReference>
<dbReference type="InterPro" id="IPR017867">
    <property type="entry name" value="Tyr_phospatase_low_mol_wt"/>
</dbReference>
<dbReference type="Gene3D" id="3.40.50.2300">
    <property type="match status" value="1"/>
</dbReference>
<keyword evidence="3" id="KW-0378">Hydrolase</keyword>
<protein>
    <recommendedName>
        <fullName evidence="2">protein-tyrosine-phosphatase</fullName>
        <ecNumber evidence="2">3.1.3.48</ecNumber>
    </recommendedName>
</protein>
<sequence length="155" mass="17286">MQKILVVCMGNICRSPTMEAVLKYKAERAGLELHVDSAGTISYHQGNPPDSRSKSHGELRGYSFSGMQARQVTLSDFSHFDLILCADKSNLADLKSRCPEIEWHKVGLFLQFGDMGYSEVPDPYYGGEKGFELVLDLVENAAEGLINQLKLKERT</sequence>
<feature type="active site" description="Nucleophile" evidence="5">
    <location>
        <position position="8"/>
    </location>
</feature>
<dbReference type="Proteomes" id="UP000664904">
    <property type="component" value="Plasmid unnamed5"/>
</dbReference>
<evidence type="ECO:0000256" key="5">
    <source>
        <dbReference type="PIRSR" id="PIRSR617867-1"/>
    </source>
</evidence>
<dbReference type="InterPro" id="IPR036196">
    <property type="entry name" value="Ptyr_pPase_sf"/>
</dbReference>
<reference evidence="7" key="1">
    <citation type="submission" date="2021-03" db="EMBL/GenBank/DDBJ databases">
        <title>Complete Genome of Pseudoalteromonas xiamenensis STKMTI.2, a new potential marine bacterium producing anti-Vibrio compounds.</title>
        <authorList>
            <person name="Handayani D.P."/>
            <person name="Isnansetyo A."/>
            <person name="Istiqomah I."/>
            <person name="Jumina J."/>
        </authorList>
    </citation>
    <scope>NUCLEOTIDE SEQUENCE</scope>
    <source>
        <strain evidence="7">STKMTI.2</strain>
        <plasmid evidence="7">unnamed5</plasmid>
    </source>
</reference>
<organism evidence="7 8">
    <name type="scientific">Pseudoalteromonas xiamenensis</name>
    <dbReference type="NCBI Taxonomy" id="882626"/>
    <lineage>
        <taxon>Bacteria</taxon>
        <taxon>Pseudomonadati</taxon>
        <taxon>Pseudomonadota</taxon>
        <taxon>Gammaproteobacteria</taxon>
        <taxon>Alteromonadales</taxon>
        <taxon>Pseudoalteromonadaceae</taxon>
        <taxon>Pseudoalteromonas</taxon>
    </lineage>
</organism>
<accession>A0A975DMF8</accession>
<feature type="domain" description="Phosphotyrosine protein phosphatase I" evidence="6">
    <location>
        <begin position="2"/>
        <end position="148"/>
    </location>
</feature>
<dbReference type="PANTHER" id="PTHR11717:SF7">
    <property type="entry name" value="LOW MOLECULAR WEIGHT PHOSPHOTYROSINE PROTEIN PHOSPHATASE"/>
    <property type="match status" value="1"/>
</dbReference>
<proteinExistence type="inferred from homology"/>
<feature type="active site" description="Proton donor" evidence="5">
    <location>
        <position position="122"/>
    </location>
</feature>
<dbReference type="AlphaFoldDB" id="A0A975DMF8"/>